<dbReference type="Proteomes" id="UP000299102">
    <property type="component" value="Unassembled WGS sequence"/>
</dbReference>
<name>A0A4C1VTC6_EUMVA</name>
<gene>
    <name evidence="1" type="ORF">EVAR_34009_1</name>
</gene>
<reference evidence="1 2" key="1">
    <citation type="journal article" date="2019" name="Commun. Biol.">
        <title>The bagworm genome reveals a unique fibroin gene that provides high tensile strength.</title>
        <authorList>
            <person name="Kono N."/>
            <person name="Nakamura H."/>
            <person name="Ohtoshi R."/>
            <person name="Tomita M."/>
            <person name="Numata K."/>
            <person name="Arakawa K."/>
        </authorList>
    </citation>
    <scope>NUCLEOTIDE SEQUENCE [LARGE SCALE GENOMIC DNA]</scope>
</reference>
<accession>A0A4C1VTC6</accession>
<dbReference type="EMBL" id="BGZK01000402">
    <property type="protein sequence ID" value="GBP41577.1"/>
    <property type="molecule type" value="Genomic_DNA"/>
</dbReference>
<keyword evidence="2" id="KW-1185">Reference proteome</keyword>
<proteinExistence type="predicted"/>
<evidence type="ECO:0000313" key="1">
    <source>
        <dbReference type="EMBL" id="GBP41577.1"/>
    </source>
</evidence>
<comment type="caution">
    <text evidence="1">The sequence shown here is derived from an EMBL/GenBank/DDBJ whole genome shotgun (WGS) entry which is preliminary data.</text>
</comment>
<sequence length="255" mass="28984">MRSTNAAVYEPGGNDARIGPPSCSVYARKCFVTRRCQSMVSLVQNELTGSRKGKTWCCTFSMKSNNSLEIRILKNVTRDCGRGRKEFELNLTSHKEDSRSAARAAAAEPRAGVAHADFTGGSLFTIRQTNKFTYYFLVTIRFSNTAYTNSVPFSEARVSKKSSHRFGCIFDARKEERTRNNGTNICHARRQWALLTEAIFKLAKYTKDDNRRIRRFVEGIRIMYENGMKKPVDPERLGFYHLHAIARKIKSASAI</sequence>
<dbReference type="AlphaFoldDB" id="A0A4C1VTC6"/>
<evidence type="ECO:0000313" key="2">
    <source>
        <dbReference type="Proteomes" id="UP000299102"/>
    </source>
</evidence>
<protein>
    <submittedName>
        <fullName evidence="1">Uncharacterized protein</fullName>
    </submittedName>
</protein>
<organism evidence="1 2">
    <name type="scientific">Eumeta variegata</name>
    <name type="common">Bagworm moth</name>
    <name type="synonym">Eumeta japonica</name>
    <dbReference type="NCBI Taxonomy" id="151549"/>
    <lineage>
        <taxon>Eukaryota</taxon>
        <taxon>Metazoa</taxon>
        <taxon>Ecdysozoa</taxon>
        <taxon>Arthropoda</taxon>
        <taxon>Hexapoda</taxon>
        <taxon>Insecta</taxon>
        <taxon>Pterygota</taxon>
        <taxon>Neoptera</taxon>
        <taxon>Endopterygota</taxon>
        <taxon>Lepidoptera</taxon>
        <taxon>Glossata</taxon>
        <taxon>Ditrysia</taxon>
        <taxon>Tineoidea</taxon>
        <taxon>Psychidae</taxon>
        <taxon>Oiketicinae</taxon>
        <taxon>Eumeta</taxon>
    </lineage>
</organism>